<evidence type="ECO:0000256" key="1">
    <source>
        <dbReference type="SAM" id="Phobius"/>
    </source>
</evidence>
<feature type="transmembrane region" description="Helical" evidence="1">
    <location>
        <begin position="42"/>
        <end position="60"/>
    </location>
</feature>
<keyword evidence="2" id="KW-0030">Aminoacyl-tRNA synthetase</keyword>
<sequence>MDNIWLQIALAATMGMMLFFLYPSAKRWMQDGPKAQQGDWMAAVVPLLAVVGFVLLLIMLV</sequence>
<dbReference type="GO" id="GO:0004812">
    <property type="term" value="F:aminoacyl-tRNA ligase activity"/>
    <property type="evidence" value="ECO:0007669"/>
    <property type="project" value="UniProtKB-KW"/>
</dbReference>
<accession>A0A0F7K0L4</accession>
<evidence type="ECO:0000313" key="3">
    <source>
        <dbReference type="Proteomes" id="UP000034410"/>
    </source>
</evidence>
<gene>
    <name evidence="2" type="ORF">AAY24_04895</name>
</gene>
<dbReference type="OrthoDB" id="7067542at2"/>
<dbReference type="KEGG" id="seds:AAY24_04895"/>
<dbReference type="AlphaFoldDB" id="A0A0F7K0L4"/>
<reference evidence="2 3" key="1">
    <citation type="journal article" date="2015" name="Genome Announc.">
        <title>Complete Genome Sequence of Sedimenticola thiotaurini Strain SIP-G1, a Polyphosphate- and Polyhydroxyalkanoate-Accumulating Sulfur-Oxidizing Gammaproteobacterium Isolated from Salt Marsh Sediments.</title>
        <authorList>
            <person name="Flood B.E."/>
            <person name="Jones D.S."/>
            <person name="Bailey J.V."/>
        </authorList>
    </citation>
    <scope>NUCLEOTIDE SEQUENCE [LARGE SCALE GENOMIC DNA]</scope>
    <source>
        <strain evidence="2 3">SIP-G1</strain>
    </source>
</reference>
<feature type="transmembrane region" description="Helical" evidence="1">
    <location>
        <begin position="6"/>
        <end position="22"/>
    </location>
</feature>
<dbReference type="EMBL" id="CP011412">
    <property type="protein sequence ID" value="AKH22056.1"/>
    <property type="molecule type" value="Genomic_DNA"/>
</dbReference>
<protein>
    <submittedName>
        <fullName evidence="2">Seryl-tRNA synthetase</fullName>
    </submittedName>
</protein>
<keyword evidence="1" id="KW-0812">Transmembrane</keyword>
<proteinExistence type="predicted"/>
<organism evidence="2 3">
    <name type="scientific">Sedimenticola thiotaurini</name>
    <dbReference type="NCBI Taxonomy" id="1543721"/>
    <lineage>
        <taxon>Bacteria</taxon>
        <taxon>Pseudomonadati</taxon>
        <taxon>Pseudomonadota</taxon>
        <taxon>Gammaproteobacteria</taxon>
        <taxon>Chromatiales</taxon>
        <taxon>Sedimenticolaceae</taxon>
        <taxon>Sedimenticola</taxon>
    </lineage>
</organism>
<keyword evidence="1" id="KW-0472">Membrane</keyword>
<keyword evidence="3" id="KW-1185">Reference proteome</keyword>
<keyword evidence="1" id="KW-1133">Transmembrane helix</keyword>
<dbReference type="Proteomes" id="UP000034410">
    <property type="component" value="Chromosome"/>
</dbReference>
<keyword evidence="2" id="KW-0436">Ligase</keyword>
<evidence type="ECO:0000313" key="2">
    <source>
        <dbReference type="EMBL" id="AKH22056.1"/>
    </source>
</evidence>
<name>A0A0F7K0L4_9GAMM</name>
<dbReference type="RefSeq" id="WP_046861023.1">
    <property type="nucleotide sequence ID" value="NZ_CP011412.1"/>
</dbReference>